<accession>A0A284VLH2</accession>
<evidence type="ECO:0000313" key="2">
    <source>
        <dbReference type="Proteomes" id="UP000218615"/>
    </source>
</evidence>
<dbReference type="OrthoDB" id="380845at2157"/>
<dbReference type="Proteomes" id="UP000218615">
    <property type="component" value="Unassembled WGS sequence"/>
</dbReference>
<sequence>MVGNTAIKPNTGEGYEVVAVNYWKSANNEFKRIMLDFWNTLLLIHDSLEFKEIVGFLNKIPYPGKIMYISLTKTNDAIKPHFKNLKSKIFVIDCVSSMIFEKKGTQDCLFEQAPSNLKEMLELIEKDLKNIKPDIIILDSLSQFIDFSSISTLKGRELYDFLDYLKSRYSRTPHKFILLYDNILSKELANLPTTGVDVILKYEVIMGRVDWKDDV</sequence>
<organism evidence="1 2">
    <name type="scientific">Candidatus Methanoperedens nitratireducens</name>
    <dbReference type="NCBI Taxonomy" id="1392998"/>
    <lineage>
        <taxon>Archaea</taxon>
        <taxon>Methanobacteriati</taxon>
        <taxon>Methanobacteriota</taxon>
        <taxon>Stenosarchaea group</taxon>
        <taxon>Methanomicrobia</taxon>
        <taxon>Methanosarcinales</taxon>
        <taxon>ANME-2 cluster</taxon>
        <taxon>Candidatus Methanoperedentaceae</taxon>
        <taxon>Candidatus Methanoperedens</taxon>
    </lineage>
</organism>
<keyword evidence="2" id="KW-1185">Reference proteome</keyword>
<protein>
    <recommendedName>
        <fullName evidence="3">RecA-superfamily ATPase possibly involved in signal transduction</fullName>
    </recommendedName>
</protein>
<evidence type="ECO:0008006" key="3">
    <source>
        <dbReference type="Google" id="ProtNLM"/>
    </source>
</evidence>
<proteinExistence type="predicted"/>
<dbReference type="InterPro" id="IPR027417">
    <property type="entry name" value="P-loop_NTPase"/>
</dbReference>
<name>A0A284VLH2_9EURY</name>
<dbReference type="RefSeq" id="WP_096204371.1">
    <property type="nucleotide sequence ID" value="NZ_FZMP01000070.1"/>
</dbReference>
<dbReference type="EMBL" id="FZMP01000070">
    <property type="protein sequence ID" value="SNQ60115.1"/>
    <property type="molecule type" value="Genomic_DNA"/>
</dbReference>
<dbReference type="Gene3D" id="3.40.50.300">
    <property type="entry name" value="P-loop containing nucleotide triphosphate hydrolases"/>
    <property type="match status" value="1"/>
</dbReference>
<gene>
    <name evidence="1" type="ORF">MNV_1610019</name>
</gene>
<dbReference type="AlphaFoldDB" id="A0A284VLH2"/>
<evidence type="ECO:0000313" key="1">
    <source>
        <dbReference type="EMBL" id="SNQ60115.1"/>
    </source>
</evidence>
<reference evidence="2" key="1">
    <citation type="submission" date="2017-06" db="EMBL/GenBank/DDBJ databases">
        <authorList>
            <person name="Cremers G."/>
        </authorList>
    </citation>
    <scope>NUCLEOTIDE SEQUENCE [LARGE SCALE GENOMIC DNA]</scope>
</reference>